<dbReference type="SUPFAM" id="SSF53474">
    <property type="entry name" value="alpha/beta-Hydrolases"/>
    <property type="match status" value="1"/>
</dbReference>
<dbReference type="Pfam" id="PF20434">
    <property type="entry name" value="BD-FAE"/>
    <property type="match status" value="1"/>
</dbReference>
<dbReference type="Proteomes" id="UP001165667">
    <property type="component" value="Unassembled WGS sequence"/>
</dbReference>
<feature type="domain" description="BD-FAE-like" evidence="2">
    <location>
        <begin position="71"/>
        <end position="265"/>
    </location>
</feature>
<accession>A0AA41YVW3</accession>
<dbReference type="RefSeq" id="WP_282584564.1">
    <property type="nucleotide sequence ID" value="NZ_JAMOIM010000004.1"/>
</dbReference>
<keyword evidence="1 3" id="KW-0378">Hydrolase</keyword>
<dbReference type="PANTHER" id="PTHR48081">
    <property type="entry name" value="AB HYDROLASE SUPERFAMILY PROTEIN C4A8.06C"/>
    <property type="match status" value="1"/>
</dbReference>
<evidence type="ECO:0000259" key="2">
    <source>
        <dbReference type="Pfam" id="PF20434"/>
    </source>
</evidence>
<dbReference type="AlphaFoldDB" id="A0AA41YVW3"/>
<gene>
    <name evidence="3" type="ORF">M8523_09130</name>
</gene>
<keyword evidence="4" id="KW-1185">Reference proteome</keyword>
<proteinExistence type="predicted"/>
<dbReference type="Gene3D" id="3.40.50.1820">
    <property type="entry name" value="alpha/beta hydrolase"/>
    <property type="match status" value="1"/>
</dbReference>
<evidence type="ECO:0000313" key="4">
    <source>
        <dbReference type="Proteomes" id="UP001165667"/>
    </source>
</evidence>
<dbReference type="InterPro" id="IPR029058">
    <property type="entry name" value="AB_hydrolase_fold"/>
</dbReference>
<dbReference type="GO" id="GO:0016787">
    <property type="term" value="F:hydrolase activity"/>
    <property type="evidence" value="ECO:0007669"/>
    <property type="project" value="UniProtKB-KW"/>
</dbReference>
<organism evidence="3 4">
    <name type="scientific">Lichenifustis flavocetrariae</name>
    <dbReference type="NCBI Taxonomy" id="2949735"/>
    <lineage>
        <taxon>Bacteria</taxon>
        <taxon>Pseudomonadati</taxon>
        <taxon>Pseudomonadota</taxon>
        <taxon>Alphaproteobacteria</taxon>
        <taxon>Hyphomicrobiales</taxon>
        <taxon>Lichenihabitantaceae</taxon>
        <taxon>Lichenifustis</taxon>
    </lineage>
</organism>
<comment type="caution">
    <text evidence="3">The sequence shown here is derived from an EMBL/GenBank/DDBJ whole genome shotgun (WGS) entry which is preliminary data.</text>
</comment>
<evidence type="ECO:0000313" key="3">
    <source>
        <dbReference type="EMBL" id="MCW6508186.1"/>
    </source>
</evidence>
<dbReference type="InterPro" id="IPR049492">
    <property type="entry name" value="BD-FAE-like_dom"/>
</dbReference>
<reference evidence="3" key="1">
    <citation type="submission" date="2022-05" db="EMBL/GenBank/DDBJ databases">
        <authorList>
            <person name="Pankratov T."/>
        </authorList>
    </citation>
    <scope>NUCLEOTIDE SEQUENCE</scope>
    <source>
        <strain evidence="3">BP6-180914</strain>
    </source>
</reference>
<sequence>MENESPVDQGRRALLGAAFATVVASPLAALPAPETVDLWPGDPPESPGPRLTEHVNDRGTITGVARPRLNVFRPPQPNGTALVVIAGGGYVRIGAGHESTPACQWLQSLGVTAFELIYRLPGDGWPPRAPLQDAQRALRLVRAGVRADGLAPDRIGVLGFSAGGHLAGMTAVRPATPLYKPVDTADTASARPDFAALIYPVISMLPPLDHTRSRREMLGSDVSEGDAAAFSVDRQVDRETPRTFLAHAADDPIAAVDHSLRMFDALRRMDVPAELHVFQSGGHGWGLGLPGAESHAWPGLFAAWMVSNKLFPPQPSSK</sequence>
<dbReference type="InterPro" id="IPR050300">
    <property type="entry name" value="GDXG_lipolytic_enzyme"/>
</dbReference>
<dbReference type="PANTHER" id="PTHR48081:SF6">
    <property type="entry name" value="PEPTIDASE S9 PROLYL OLIGOPEPTIDASE CATALYTIC DOMAIN-CONTAINING PROTEIN"/>
    <property type="match status" value="1"/>
</dbReference>
<name>A0AA41YVW3_9HYPH</name>
<protein>
    <submittedName>
        <fullName evidence="3">Alpha/beta hydrolase</fullName>
    </submittedName>
</protein>
<dbReference type="EMBL" id="JAMOIM010000004">
    <property type="protein sequence ID" value="MCW6508186.1"/>
    <property type="molecule type" value="Genomic_DNA"/>
</dbReference>
<evidence type="ECO:0000256" key="1">
    <source>
        <dbReference type="ARBA" id="ARBA00022801"/>
    </source>
</evidence>